<dbReference type="Proteomes" id="UP000194565">
    <property type="component" value="Unassembled WGS sequence"/>
</dbReference>
<gene>
    <name evidence="1" type="ORF">HC62_17125</name>
</gene>
<evidence type="ECO:0000313" key="2">
    <source>
        <dbReference type="Proteomes" id="UP000194565"/>
    </source>
</evidence>
<comment type="caution">
    <text evidence="1">The sequence shown here is derived from an EMBL/GenBank/DDBJ whole genome shotgun (WGS) entry which is preliminary data.</text>
</comment>
<dbReference type="AlphaFoldDB" id="A0A252A046"/>
<evidence type="ECO:0008006" key="3">
    <source>
        <dbReference type="Google" id="ProtNLM"/>
    </source>
</evidence>
<dbReference type="EMBL" id="JOMM01000074">
    <property type="protein sequence ID" value="OUI80440.1"/>
    <property type="molecule type" value="Genomic_DNA"/>
</dbReference>
<name>A0A252A046_9PROT</name>
<evidence type="ECO:0000313" key="1">
    <source>
        <dbReference type="EMBL" id="OUI80440.1"/>
    </source>
</evidence>
<dbReference type="Gene3D" id="1.10.10.10">
    <property type="entry name" value="Winged helix-like DNA-binding domain superfamily/Winged helix DNA-binding domain"/>
    <property type="match status" value="1"/>
</dbReference>
<sequence length="101" mass="11337">MIADIPVPQFRTLQNIRFLIEKTRFLDRLRDKLNTRQEKALIRMLAEGPDGFQGGLSAQNYRSITGATSATATRDLADLVSLGAFNRTGENRYARYSLCLG</sequence>
<protein>
    <recommendedName>
        <fullName evidence="3">Filamentation induced by cAMP protein Fic</fullName>
    </recommendedName>
</protein>
<proteinExistence type="predicted"/>
<organism evidence="1 2">
    <name type="scientific">Acetobacter tropicalis</name>
    <dbReference type="NCBI Taxonomy" id="104102"/>
    <lineage>
        <taxon>Bacteria</taxon>
        <taxon>Pseudomonadati</taxon>
        <taxon>Pseudomonadota</taxon>
        <taxon>Alphaproteobacteria</taxon>
        <taxon>Acetobacterales</taxon>
        <taxon>Acetobacteraceae</taxon>
        <taxon>Acetobacter</taxon>
    </lineage>
</organism>
<reference evidence="1 2" key="1">
    <citation type="submission" date="2014-06" db="EMBL/GenBank/DDBJ databases">
        <authorList>
            <person name="Ju J."/>
            <person name="Zhang J."/>
        </authorList>
    </citation>
    <scope>NUCLEOTIDE SEQUENCE [LARGE SCALE GENOMIC DNA]</scope>
    <source>
        <strain evidence="1">DmW_042</strain>
    </source>
</reference>
<dbReference type="InterPro" id="IPR036388">
    <property type="entry name" value="WH-like_DNA-bd_sf"/>
</dbReference>
<accession>A0A252A046</accession>